<comment type="caution">
    <text evidence="6">The sequence shown here is derived from an EMBL/GenBank/DDBJ whole genome shotgun (WGS) entry which is preliminary data.</text>
</comment>
<protein>
    <submittedName>
        <fullName evidence="6">LysR family transcriptional regulator</fullName>
    </submittedName>
</protein>
<organism evidence="6 7">
    <name type="scientific">Roseburia amylophila</name>
    <dbReference type="NCBI Taxonomy" id="2981794"/>
    <lineage>
        <taxon>Bacteria</taxon>
        <taxon>Bacillati</taxon>
        <taxon>Bacillota</taxon>
        <taxon>Clostridia</taxon>
        <taxon>Lachnospirales</taxon>
        <taxon>Lachnospiraceae</taxon>
        <taxon>Roseburia</taxon>
    </lineage>
</organism>
<evidence type="ECO:0000259" key="5">
    <source>
        <dbReference type="PROSITE" id="PS50931"/>
    </source>
</evidence>
<dbReference type="CDD" id="cd05466">
    <property type="entry name" value="PBP2_LTTR_substrate"/>
    <property type="match status" value="1"/>
</dbReference>
<dbReference type="PANTHER" id="PTHR30346:SF28">
    <property type="entry name" value="HTH-TYPE TRANSCRIPTIONAL REGULATOR CYNR"/>
    <property type="match status" value="1"/>
</dbReference>
<keyword evidence="4" id="KW-0804">Transcription</keyword>
<dbReference type="InterPro" id="IPR036388">
    <property type="entry name" value="WH-like_DNA-bd_sf"/>
</dbReference>
<evidence type="ECO:0000256" key="1">
    <source>
        <dbReference type="ARBA" id="ARBA00009437"/>
    </source>
</evidence>
<dbReference type="SUPFAM" id="SSF46785">
    <property type="entry name" value="Winged helix' DNA-binding domain"/>
    <property type="match status" value="1"/>
</dbReference>
<comment type="similarity">
    <text evidence="1">Belongs to the LysR transcriptional regulatory family.</text>
</comment>
<proteinExistence type="inferred from homology"/>
<keyword evidence="2" id="KW-0805">Transcription regulation</keyword>
<dbReference type="PROSITE" id="PS50931">
    <property type="entry name" value="HTH_LYSR"/>
    <property type="match status" value="1"/>
</dbReference>
<dbReference type="GO" id="GO:0032993">
    <property type="term" value="C:protein-DNA complex"/>
    <property type="evidence" value="ECO:0007669"/>
    <property type="project" value="TreeGrafter"/>
</dbReference>
<dbReference type="InterPro" id="IPR005119">
    <property type="entry name" value="LysR_subst-bd"/>
</dbReference>
<dbReference type="Gene3D" id="3.40.190.290">
    <property type="match status" value="1"/>
</dbReference>
<evidence type="ECO:0000256" key="2">
    <source>
        <dbReference type="ARBA" id="ARBA00023015"/>
    </source>
</evidence>
<accession>A0AAW4WHN7</accession>
<dbReference type="InterPro" id="IPR036390">
    <property type="entry name" value="WH_DNA-bd_sf"/>
</dbReference>
<dbReference type="GO" id="GO:0003677">
    <property type="term" value="F:DNA binding"/>
    <property type="evidence" value="ECO:0007669"/>
    <property type="project" value="UniProtKB-KW"/>
</dbReference>
<name>A0AAW4WHN7_9FIRM</name>
<dbReference type="Pfam" id="PF03466">
    <property type="entry name" value="LysR_substrate"/>
    <property type="match status" value="1"/>
</dbReference>
<evidence type="ECO:0000256" key="4">
    <source>
        <dbReference type="ARBA" id="ARBA00023163"/>
    </source>
</evidence>
<dbReference type="Proteomes" id="UP001198893">
    <property type="component" value="Unassembled WGS sequence"/>
</dbReference>
<dbReference type="EMBL" id="JAJEQW010000012">
    <property type="protein sequence ID" value="MCC2242869.1"/>
    <property type="molecule type" value="Genomic_DNA"/>
</dbReference>
<dbReference type="Pfam" id="PF00126">
    <property type="entry name" value="HTH_1"/>
    <property type="match status" value="1"/>
</dbReference>
<keyword evidence="3" id="KW-0238">DNA-binding</keyword>
<dbReference type="Gene3D" id="1.10.10.10">
    <property type="entry name" value="Winged helix-like DNA-binding domain superfamily/Winged helix DNA-binding domain"/>
    <property type="match status" value="1"/>
</dbReference>
<dbReference type="PANTHER" id="PTHR30346">
    <property type="entry name" value="TRANSCRIPTIONAL DUAL REGULATOR HCAR-RELATED"/>
    <property type="match status" value="1"/>
</dbReference>
<evidence type="ECO:0000313" key="7">
    <source>
        <dbReference type="Proteomes" id="UP001198893"/>
    </source>
</evidence>
<dbReference type="RefSeq" id="WP_227710501.1">
    <property type="nucleotide sequence ID" value="NZ_JAJEQW010000012.1"/>
</dbReference>
<gene>
    <name evidence="6" type="ORF">LKD47_11220</name>
</gene>
<evidence type="ECO:0000313" key="6">
    <source>
        <dbReference type="EMBL" id="MCC2242869.1"/>
    </source>
</evidence>
<reference evidence="6" key="1">
    <citation type="submission" date="2021-10" db="EMBL/GenBank/DDBJ databases">
        <title>Anaerobic single-cell dispensing facilitates the cultivation of human gut bacteria.</title>
        <authorList>
            <person name="Afrizal A."/>
        </authorList>
    </citation>
    <scope>NUCLEOTIDE SEQUENCE</scope>
    <source>
        <strain evidence="6">CLA-AA-H204</strain>
    </source>
</reference>
<dbReference type="InterPro" id="IPR000847">
    <property type="entry name" value="LysR_HTH_N"/>
</dbReference>
<dbReference type="AlphaFoldDB" id="A0AAW4WHN7"/>
<dbReference type="SUPFAM" id="SSF53850">
    <property type="entry name" value="Periplasmic binding protein-like II"/>
    <property type="match status" value="1"/>
</dbReference>
<sequence length="292" mass="32716">MTLDSYRNFVTIVDCGSIVAAANKLLIAQPSLSNQLKNIEKTYGAKLLLRGNRSLELTDAGRIFYKRAKEICMMEEGLRNELLNQKAGFSELLKISIPAGNSPYFLHKFFDAFIAKHPKVNYDFYEIPSEFVIPNVLNGITEIGLIRSAAPGHGALTLYPYEREDIVALFPKDHPLAKIKGNLSVPDLANYPLAIPFDCLDIVYASFGHYLLSPNVSMITSPKTTAIEWARSFGSVALVSLTKEDMREIKDMCIKYISDENLYIMSAFIISKDRHLSKIAKEFLQVHGIEVS</sequence>
<dbReference type="GO" id="GO:0003700">
    <property type="term" value="F:DNA-binding transcription factor activity"/>
    <property type="evidence" value="ECO:0007669"/>
    <property type="project" value="InterPro"/>
</dbReference>
<feature type="domain" description="HTH lysR-type" evidence="5">
    <location>
        <begin position="1"/>
        <end position="58"/>
    </location>
</feature>
<evidence type="ECO:0000256" key="3">
    <source>
        <dbReference type="ARBA" id="ARBA00023125"/>
    </source>
</evidence>